<protein>
    <recommendedName>
        <fullName evidence="1">YcgL domain-containing protein ACFOM9_09675</fullName>
    </recommendedName>
</protein>
<organism evidence="3 4">
    <name type="scientific">Luteimonas notoginsengisoli</name>
    <dbReference type="NCBI Taxonomy" id="1578200"/>
    <lineage>
        <taxon>Bacteria</taxon>
        <taxon>Pseudomonadati</taxon>
        <taxon>Pseudomonadota</taxon>
        <taxon>Gammaproteobacteria</taxon>
        <taxon>Lysobacterales</taxon>
        <taxon>Lysobacteraceae</taxon>
        <taxon>Luteimonas</taxon>
    </lineage>
</organism>
<feature type="domain" description="YcgL" evidence="2">
    <location>
        <begin position="1"/>
        <end position="86"/>
    </location>
</feature>
<dbReference type="Pfam" id="PF05166">
    <property type="entry name" value="YcgL"/>
    <property type="match status" value="1"/>
</dbReference>
<dbReference type="Gene3D" id="3.10.510.20">
    <property type="entry name" value="YcgL domain"/>
    <property type="match status" value="1"/>
</dbReference>
<evidence type="ECO:0000313" key="4">
    <source>
        <dbReference type="Proteomes" id="UP001595724"/>
    </source>
</evidence>
<dbReference type="InterPro" id="IPR027354">
    <property type="entry name" value="YcgL_dom"/>
</dbReference>
<proteinExistence type="inferred from homology"/>
<evidence type="ECO:0000256" key="1">
    <source>
        <dbReference type="HAMAP-Rule" id="MF_01866"/>
    </source>
</evidence>
<comment type="caution">
    <text evidence="3">The sequence shown here is derived from an EMBL/GenBank/DDBJ whole genome shotgun (WGS) entry which is preliminary data.</text>
</comment>
<dbReference type="EMBL" id="JBHRYF010000008">
    <property type="protein sequence ID" value="MFC3660334.1"/>
    <property type="molecule type" value="Genomic_DNA"/>
</dbReference>
<evidence type="ECO:0000313" key="3">
    <source>
        <dbReference type="EMBL" id="MFC3660334.1"/>
    </source>
</evidence>
<dbReference type="PANTHER" id="PTHR38109:SF1">
    <property type="entry name" value="PROTEIN YCGL"/>
    <property type="match status" value="1"/>
</dbReference>
<dbReference type="SUPFAM" id="SSF160191">
    <property type="entry name" value="YcgL-like"/>
    <property type="match status" value="1"/>
</dbReference>
<accession>A0ABV7UWT3</accession>
<evidence type="ECO:0000259" key="2">
    <source>
        <dbReference type="PROSITE" id="PS51648"/>
    </source>
</evidence>
<dbReference type="Proteomes" id="UP001595724">
    <property type="component" value="Unassembled WGS sequence"/>
</dbReference>
<gene>
    <name evidence="3" type="ORF">ACFOM9_09675</name>
</gene>
<dbReference type="PANTHER" id="PTHR38109">
    <property type="entry name" value="PROTEIN YCGL"/>
    <property type="match status" value="1"/>
</dbReference>
<sequence>MHAYVYKSLRKADTYVYLAARDDFERIPGPLRTQLGTLQFVLEVALTPDRKLAREDVEAVRENLLLRGFHLQLPPTLAIDPMTQDWGTDA</sequence>
<dbReference type="HAMAP" id="MF_01866">
    <property type="entry name" value="UPF0745"/>
    <property type="match status" value="1"/>
</dbReference>
<keyword evidence="4" id="KW-1185">Reference proteome</keyword>
<dbReference type="InterPro" id="IPR038068">
    <property type="entry name" value="YcgL-like_sf"/>
</dbReference>
<dbReference type="PROSITE" id="PS51648">
    <property type="entry name" value="YCGL"/>
    <property type="match status" value="1"/>
</dbReference>
<dbReference type="RefSeq" id="WP_386709595.1">
    <property type="nucleotide sequence ID" value="NZ_JBHRYF010000008.1"/>
</dbReference>
<reference evidence="4" key="1">
    <citation type="journal article" date="2019" name="Int. J. Syst. Evol. Microbiol.">
        <title>The Global Catalogue of Microorganisms (GCM) 10K type strain sequencing project: providing services to taxonomists for standard genome sequencing and annotation.</title>
        <authorList>
            <consortium name="The Broad Institute Genomics Platform"/>
            <consortium name="The Broad Institute Genome Sequencing Center for Infectious Disease"/>
            <person name="Wu L."/>
            <person name="Ma J."/>
        </authorList>
    </citation>
    <scope>NUCLEOTIDE SEQUENCE [LARGE SCALE GENOMIC DNA]</scope>
    <source>
        <strain evidence="4">KCTC 42211</strain>
    </source>
</reference>
<name>A0ABV7UWT3_9GAMM</name>